<evidence type="ECO:0000313" key="2">
    <source>
        <dbReference type="Proteomes" id="UP001433508"/>
    </source>
</evidence>
<accession>A0ACC3SX74</accession>
<comment type="caution">
    <text evidence="1">The sequence shown here is derived from an EMBL/GenBank/DDBJ whole genome shotgun (WGS) entry which is preliminary data.</text>
</comment>
<dbReference type="Proteomes" id="UP001433508">
    <property type="component" value="Unassembled WGS sequence"/>
</dbReference>
<sequence>MAPKTDDDLYRQGSQYRLWSFTVTELASIREKVNKRAIAKIKHEHAANSFDHLPVEFLTVQEELDLVLYYCGKMQDMASLFKLPSHVKATGISYLKRFYLRHSVMEYHPKNILHACLFLAAKAENHFISIDNFTQLLAKVTHESILELEFTVAQALSFTLMVHHAFSPIHGYFLDIQATFPSRIDEIGAAHDAARRLANDSLFSDAAFLFTPPQIALGALAMANEALIKQYLEIKFTNQPALLEQLSKVITNVRTYIEQGAQQLTKERVVAIDKKLYFVTNPGKLNKRKNEDSNGTSSAVDSDAKRVKIDKTEDDTTPVP</sequence>
<reference evidence="2" key="1">
    <citation type="journal article" date="2024" name="Front. Bioeng. Biotechnol.">
        <title>Genome-scale model development and genomic sequencing of the oleaginous clade Lipomyces.</title>
        <authorList>
            <person name="Czajka J.J."/>
            <person name="Han Y."/>
            <person name="Kim J."/>
            <person name="Mondo S.J."/>
            <person name="Hofstad B.A."/>
            <person name="Robles A."/>
            <person name="Haridas S."/>
            <person name="Riley R."/>
            <person name="LaButti K."/>
            <person name="Pangilinan J."/>
            <person name="Andreopoulos W."/>
            <person name="Lipzen A."/>
            <person name="Yan J."/>
            <person name="Wang M."/>
            <person name="Ng V."/>
            <person name="Grigoriev I.V."/>
            <person name="Spatafora J.W."/>
            <person name="Magnuson J.K."/>
            <person name="Baker S.E."/>
            <person name="Pomraning K.R."/>
        </authorList>
    </citation>
    <scope>NUCLEOTIDE SEQUENCE [LARGE SCALE GENOMIC DNA]</scope>
    <source>
        <strain evidence="2">CBS 7786</strain>
    </source>
</reference>
<dbReference type="EMBL" id="MU971399">
    <property type="protein sequence ID" value="KAK9235971.1"/>
    <property type="molecule type" value="Genomic_DNA"/>
</dbReference>
<organism evidence="1 2">
    <name type="scientific">Lipomyces kononenkoae</name>
    <name type="common">Yeast</name>
    <dbReference type="NCBI Taxonomy" id="34357"/>
    <lineage>
        <taxon>Eukaryota</taxon>
        <taxon>Fungi</taxon>
        <taxon>Dikarya</taxon>
        <taxon>Ascomycota</taxon>
        <taxon>Saccharomycotina</taxon>
        <taxon>Lipomycetes</taxon>
        <taxon>Lipomycetales</taxon>
        <taxon>Lipomycetaceae</taxon>
        <taxon>Lipomyces</taxon>
    </lineage>
</organism>
<proteinExistence type="predicted"/>
<gene>
    <name evidence="1" type="ORF">V1525DRAFT_445257</name>
</gene>
<keyword evidence="2" id="KW-1185">Reference proteome</keyword>
<evidence type="ECO:0000313" key="1">
    <source>
        <dbReference type="EMBL" id="KAK9235971.1"/>
    </source>
</evidence>
<protein>
    <submittedName>
        <fullName evidence="1">Cyclin-like protein</fullName>
    </submittedName>
</protein>
<name>A0ACC3SX74_LIPKO</name>